<dbReference type="Gene3D" id="3.40.366.30">
    <property type="entry name" value="50S ribosomal protein L16 arginine hydroxylase, Chain A, Domain 2"/>
    <property type="match status" value="1"/>
</dbReference>
<keyword evidence="8" id="KW-1185">Reference proteome</keyword>
<keyword evidence="7" id="KW-0689">Ribosomal protein</keyword>
<evidence type="ECO:0000259" key="6">
    <source>
        <dbReference type="PROSITE" id="PS51184"/>
    </source>
</evidence>
<dbReference type="SUPFAM" id="SSF51197">
    <property type="entry name" value="Clavaminate synthase-like"/>
    <property type="match status" value="1"/>
</dbReference>
<keyword evidence="5" id="KW-0408">Iron</keyword>
<dbReference type="EC" id="1.14.11.47" evidence="7"/>
<dbReference type="Pfam" id="PF08007">
    <property type="entry name" value="JmjC_2"/>
    <property type="match status" value="1"/>
</dbReference>
<dbReference type="InterPro" id="IPR039994">
    <property type="entry name" value="NO66-like"/>
</dbReference>
<dbReference type="PANTHER" id="PTHR13096">
    <property type="entry name" value="MINA53 MYC INDUCED NUCLEAR ANTIGEN"/>
    <property type="match status" value="1"/>
</dbReference>
<feature type="domain" description="JmjC" evidence="6">
    <location>
        <begin position="133"/>
        <end position="259"/>
    </location>
</feature>
<gene>
    <name evidence="7" type="ORF">GGR36_001273</name>
</gene>
<name>A0A840BFK4_9RHOO</name>
<dbReference type="GO" id="GO:0016706">
    <property type="term" value="F:2-oxoglutarate-dependent dioxygenase activity"/>
    <property type="evidence" value="ECO:0007669"/>
    <property type="project" value="TreeGrafter"/>
</dbReference>
<keyword evidence="7" id="KW-0687">Ribonucleoprotein</keyword>
<dbReference type="AlphaFoldDB" id="A0A840BFK4"/>
<evidence type="ECO:0000256" key="5">
    <source>
        <dbReference type="ARBA" id="ARBA00023004"/>
    </source>
</evidence>
<comment type="caution">
    <text evidence="7">The sequence shown here is derived from an EMBL/GenBank/DDBJ whole genome shotgun (WGS) entry which is preliminary data.</text>
</comment>
<dbReference type="InterPro" id="IPR046799">
    <property type="entry name" value="ROXA-like_wH"/>
</dbReference>
<keyword evidence="4 7" id="KW-0560">Oxidoreductase</keyword>
<proteinExistence type="predicted"/>
<comment type="cofactor">
    <cofactor evidence="1">
        <name>Fe(2+)</name>
        <dbReference type="ChEBI" id="CHEBI:29033"/>
    </cofactor>
</comment>
<evidence type="ECO:0000256" key="1">
    <source>
        <dbReference type="ARBA" id="ARBA00001954"/>
    </source>
</evidence>
<protein>
    <submittedName>
        <fullName evidence="7">50S ribosomal protein L16 3-hydroxylase</fullName>
        <ecNumber evidence="7">1.14.11.47</ecNumber>
    </submittedName>
</protein>
<dbReference type="Proteomes" id="UP000561045">
    <property type="component" value="Unassembled WGS sequence"/>
</dbReference>
<evidence type="ECO:0000256" key="4">
    <source>
        <dbReference type="ARBA" id="ARBA00023002"/>
    </source>
</evidence>
<reference evidence="7 8" key="1">
    <citation type="submission" date="2020-08" db="EMBL/GenBank/DDBJ databases">
        <title>Genomic Encyclopedia of Type Strains, Phase IV (KMG-IV): sequencing the most valuable type-strain genomes for metagenomic binning, comparative biology and taxonomic classification.</title>
        <authorList>
            <person name="Goeker M."/>
        </authorList>
    </citation>
    <scope>NUCLEOTIDE SEQUENCE [LARGE SCALE GENOMIC DNA]</scope>
    <source>
        <strain evidence="7 8">DSM 106739</strain>
    </source>
</reference>
<organism evidence="7 8">
    <name type="scientific">Niveibacterium umoris</name>
    <dbReference type="NCBI Taxonomy" id="1193620"/>
    <lineage>
        <taxon>Bacteria</taxon>
        <taxon>Pseudomonadati</taxon>
        <taxon>Pseudomonadota</taxon>
        <taxon>Betaproteobacteria</taxon>
        <taxon>Rhodocyclales</taxon>
        <taxon>Rhodocyclaceae</taxon>
        <taxon>Niveibacterium</taxon>
    </lineage>
</organism>
<evidence type="ECO:0000256" key="3">
    <source>
        <dbReference type="ARBA" id="ARBA00022964"/>
    </source>
</evidence>
<evidence type="ECO:0000313" key="8">
    <source>
        <dbReference type="Proteomes" id="UP000561045"/>
    </source>
</evidence>
<dbReference type="Pfam" id="PF20514">
    <property type="entry name" value="WHD_ROXA"/>
    <property type="match status" value="1"/>
</dbReference>
<dbReference type="GO" id="GO:0005840">
    <property type="term" value="C:ribosome"/>
    <property type="evidence" value="ECO:0007669"/>
    <property type="project" value="UniProtKB-KW"/>
</dbReference>
<dbReference type="RefSeq" id="WP_242533082.1">
    <property type="nucleotide sequence ID" value="NZ_BAABLE010000011.1"/>
</dbReference>
<accession>A0A840BFK4</accession>
<sequence length="408" mass="46410">MIQRFDGCDRHSRLSLLPWPKTGPNCTSGLAIARRYNRQMKSTLLGGLSADEFLAKYWQRKPLLVRGAIPGFQGIFDRTQLLDLATRDDMESRKVWNENGTWRLAHGPFTSRDWRQKGPWTSLVSGTNLVSDEADALLRAFNFIPYARLDDLMVSYATDGGGVGPHFDNYDVFLIQGLGRRKWRISAQRDLTVIENAPLRLLKNFKPSREWIVDPGDLLYLPPQYAHDGVAIGECMTYSVGFRTATTQELADAFLTYLQEQLDLSGRYADPDLKRPRNPAEISDEMVDKVAQMLSRIDWNRNTVANFLGSYLSEPKAHVFFDPPEKPMSKLRFAETVRKRGFRLDLRTQLLFRGNRFFLNGEPIAATSEQRAPLRSLAKDRRLSANAVNPAVLDAFYDWYCSGFGSPA</sequence>
<dbReference type="PROSITE" id="PS51184">
    <property type="entry name" value="JMJC"/>
    <property type="match status" value="1"/>
</dbReference>
<dbReference type="Gene3D" id="2.60.120.650">
    <property type="entry name" value="Cupin"/>
    <property type="match status" value="1"/>
</dbReference>
<evidence type="ECO:0000256" key="2">
    <source>
        <dbReference type="ARBA" id="ARBA00022723"/>
    </source>
</evidence>
<keyword evidence="3" id="KW-0223">Dioxygenase</keyword>
<evidence type="ECO:0000313" key="7">
    <source>
        <dbReference type="EMBL" id="MBB4011965.1"/>
    </source>
</evidence>
<dbReference type="GO" id="GO:0046872">
    <property type="term" value="F:metal ion binding"/>
    <property type="evidence" value="ECO:0007669"/>
    <property type="project" value="UniProtKB-KW"/>
</dbReference>
<dbReference type="EMBL" id="JACIET010000001">
    <property type="protein sequence ID" value="MBB4011965.1"/>
    <property type="molecule type" value="Genomic_DNA"/>
</dbReference>
<dbReference type="PANTHER" id="PTHR13096:SF8">
    <property type="entry name" value="RIBOSOMAL OXYGENASE 1"/>
    <property type="match status" value="1"/>
</dbReference>
<dbReference type="InterPro" id="IPR003347">
    <property type="entry name" value="JmjC_dom"/>
</dbReference>
<keyword evidence="2" id="KW-0479">Metal-binding</keyword>